<dbReference type="STRING" id="121845.A0A3Q0IJB3"/>
<comment type="similarity">
    <text evidence="3">Belongs to the glycosyltransferase 23 family.</text>
</comment>
<keyword evidence="2 3" id="KW-0808">Transferase</keyword>
<evidence type="ECO:0000259" key="5">
    <source>
        <dbReference type="PROSITE" id="PS51659"/>
    </source>
</evidence>
<name>A0A3Q0IJB3_DIACI</name>
<dbReference type="PANTHER" id="PTHR13132:SF29">
    <property type="entry name" value="ALPHA-(1,6)-FUCOSYLTRANSFERASE"/>
    <property type="match status" value="1"/>
</dbReference>
<dbReference type="PANTHER" id="PTHR13132">
    <property type="entry name" value="ALPHA- 1,6 -FUCOSYLTRANSFERASE"/>
    <property type="match status" value="1"/>
</dbReference>
<dbReference type="InterPro" id="IPR036028">
    <property type="entry name" value="SH3-like_dom_sf"/>
</dbReference>
<dbReference type="PROSITE" id="PS51659">
    <property type="entry name" value="GT23"/>
    <property type="match status" value="1"/>
</dbReference>
<dbReference type="OMA" id="KVVNDWR"/>
<feature type="region of interest" description="Important for donor substrate binding" evidence="3">
    <location>
        <begin position="325"/>
        <end position="326"/>
    </location>
</feature>
<evidence type="ECO:0000313" key="7">
    <source>
        <dbReference type="RefSeq" id="XP_026676257.1"/>
    </source>
</evidence>
<dbReference type="Gene3D" id="2.30.30.40">
    <property type="entry name" value="SH3 Domains"/>
    <property type="match status" value="1"/>
</dbReference>
<dbReference type="SUPFAM" id="SSF50044">
    <property type="entry name" value="SH3-domain"/>
    <property type="match status" value="1"/>
</dbReference>
<dbReference type="CDD" id="cd11792">
    <property type="entry name" value="SH3_Fut8"/>
    <property type="match status" value="1"/>
</dbReference>
<keyword evidence="4" id="KW-0812">Transmembrane</keyword>
<accession>A0A3Q0IJB3</accession>
<dbReference type="InterPro" id="IPR035653">
    <property type="entry name" value="Fut8_SH3"/>
</dbReference>
<gene>
    <name evidence="7" type="primary">LOC103505054</name>
</gene>
<proteinExistence type="inferred from homology"/>
<dbReference type="Pfam" id="PF19745">
    <property type="entry name" value="FUT8_N_cat"/>
    <property type="match status" value="1"/>
</dbReference>
<keyword evidence="6" id="KW-1185">Reference proteome</keyword>
<keyword evidence="4" id="KW-0472">Membrane</keyword>
<evidence type="ECO:0000313" key="6">
    <source>
        <dbReference type="Proteomes" id="UP000079169"/>
    </source>
</evidence>
<feature type="domain" description="GT23" evidence="5">
    <location>
        <begin position="170"/>
        <end position="452"/>
    </location>
</feature>
<dbReference type="GO" id="GO:0046921">
    <property type="term" value="F:alpha-(1-&gt;6)-fucosyltransferase activity"/>
    <property type="evidence" value="ECO:0007669"/>
    <property type="project" value="TreeGrafter"/>
</dbReference>
<organism evidence="6 7">
    <name type="scientific">Diaphorina citri</name>
    <name type="common">Asian citrus psyllid</name>
    <dbReference type="NCBI Taxonomy" id="121845"/>
    <lineage>
        <taxon>Eukaryota</taxon>
        <taxon>Metazoa</taxon>
        <taxon>Ecdysozoa</taxon>
        <taxon>Arthropoda</taxon>
        <taxon>Hexapoda</taxon>
        <taxon>Insecta</taxon>
        <taxon>Pterygota</taxon>
        <taxon>Neoptera</taxon>
        <taxon>Paraneoptera</taxon>
        <taxon>Hemiptera</taxon>
        <taxon>Sternorrhyncha</taxon>
        <taxon>Psylloidea</taxon>
        <taxon>Psyllidae</taxon>
        <taxon>Diaphorininae</taxon>
        <taxon>Diaphorina</taxon>
    </lineage>
</organism>
<dbReference type="Proteomes" id="UP000079169">
    <property type="component" value="Unplaced"/>
</dbReference>
<reference evidence="7" key="1">
    <citation type="submission" date="2025-08" db="UniProtKB">
        <authorList>
            <consortium name="RefSeq"/>
        </authorList>
    </citation>
    <scope>IDENTIFICATION</scope>
</reference>
<dbReference type="AlphaFoldDB" id="A0A3Q0IJB3"/>
<evidence type="ECO:0000256" key="4">
    <source>
        <dbReference type="SAM" id="Phobius"/>
    </source>
</evidence>
<dbReference type="GO" id="GO:0006487">
    <property type="term" value="P:protein N-linked glycosylation"/>
    <property type="evidence" value="ECO:0007669"/>
    <property type="project" value="TreeGrafter"/>
</dbReference>
<dbReference type="Gene3D" id="1.10.287.1060">
    <property type="entry name" value="ESAT-6-like"/>
    <property type="match status" value="1"/>
</dbReference>
<dbReference type="InterPro" id="IPR027350">
    <property type="entry name" value="GT23_dom"/>
</dbReference>
<dbReference type="FunFam" id="2.30.30.40:FF:000070">
    <property type="entry name" value="Alpha-(1,6)-fucosyltransferase"/>
    <property type="match status" value="1"/>
</dbReference>
<evidence type="ECO:0000256" key="1">
    <source>
        <dbReference type="ARBA" id="ARBA00022676"/>
    </source>
</evidence>
<protein>
    <submittedName>
        <fullName evidence="7">Alpha-(1,6)-fucosyltransferase-like isoform X1</fullName>
    </submittedName>
</protein>
<dbReference type="GeneID" id="103505054"/>
<keyword evidence="1 3" id="KW-0328">Glycosyltransferase</keyword>
<dbReference type="RefSeq" id="XP_026676257.1">
    <property type="nucleotide sequence ID" value="XM_026820456.1"/>
</dbReference>
<keyword evidence="4" id="KW-1133">Transmembrane helix</keyword>
<dbReference type="KEGG" id="dci:103505054"/>
<sequence>MVFSRRAFTTLKHTILPAMILFMTLWLVYLLFLFQQTVRQCVEINPQVNKMVDANHVANGFHQEFYKNPNVLDLKTNKPYASKHRHILNNIEEFWFYVQSEVRKLKKSNAVDVDKILDLTSQFKRSLMTDMEELGTLAGGDTLAERQNRRLGELVQARLRHIQNPRDCKTARKVSCQINWACGFGCQLHHVTYCLIIAYATNRTLVLDSTGWNYHSGGWEEMFEPLSQTCRTATEGSVIYWPDHKPDKQIIKLASQTYSLSGPGFIPRAVPQDIAQELIHGEPIVWWVGQIVKYIFKPNAKVRAMLSHHAQQIGFSHPVVGVHIRRTDKGSEAAPHPIHEYMRHVEEYYAQLSLQVNVTERKVYVATDEKGVIMEIRQKYPAYTILGDASTVEAASSDRRYSTAGLLGIITDLYFLSHSDYLVCTFSSQICRIAYELLNTDHRDASLNFKSLDDIWFFAGQRDNIQLAVLDHTPQTADQIELRVGDEVKPAGNHWDGFSRGTNLRTNRHGLYPSFKVISRVETYKFPTYPEVKLPQR</sequence>
<dbReference type="Gene3D" id="3.40.50.11350">
    <property type="match status" value="1"/>
</dbReference>
<evidence type="ECO:0000256" key="2">
    <source>
        <dbReference type="ARBA" id="ARBA00022679"/>
    </source>
</evidence>
<dbReference type="CDD" id="cd11300">
    <property type="entry name" value="Fut8_like"/>
    <property type="match status" value="1"/>
</dbReference>
<dbReference type="PaxDb" id="121845-A0A3Q0IJB3"/>
<evidence type="ECO:0000256" key="3">
    <source>
        <dbReference type="PROSITE-ProRule" id="PRU00992"/>
    </source>
</evidence>
<dbReference type="InterPro" id="IPR045573">
    <property type="entry name" value="Fut8_N_cat"/>
</dbReference>
<feature type="transmembrane region" description="Helical" evidence="4">
    <location>
        <begin position="15"/>
        <end position="34"/>
    </location>
</feature>